<gene>
    <name evidence="2" type="ORF">MYXE_31980</name>
</gene>
<feature type="transmembrane region" description="Helical" evidence="1">
    <location>
        <begin position="49"/>
        <end position="68"/>
    </location>
</feature>
<dbReference type="EMBL" id="AP022314">
    <property type="protein sequence ID" value="BBU23408.1"/>
    <property type="molecule type" value="Genomic_DNA"/>
</dbReference>
<evidence type="ECO:0000256" key="1">
    <source>
        <dbReference type="SAM" id="Phobius"/>
    </source>
</evidence>
<dbReference type="Proteomes" id="UP000464624">
    <property type="component" value="Chromosome"/>
</dbReference>
<dbReference type="KEGG" id="mxe:MYXE_31980"/>
<accession>A0AAD1M1S2</accession>
<keyword evidence="1" id="KW-0812">Transmembrane</keyword>
<keyword evidence="1" id="KW-1133">Transmembrane helix</keyword>
<organism evidence="2 3">
    <name type="scientific">Mycobacterium xenopi</name>
    <dbReference type="NCBI Taxonomy" id="1789"/>
    <lineage>
        <taxon>Bacteria</taxon>
        <taxon>Bacillati</taxon>
        <taxon>Actinomycetota</taxon>
        <taxon>Actinomycetes</taxon>
        <taxon>Mycobacteriales</taxon>
        <taxon>Mycobacteriaceae</taxon>
        <taxon>Mycobacterium</taxon>
    </lineage>
</organism>
<sequence length="69" mass="7209">MMSSVSIGALLELALVCAIPYLATGAIVAGAHGEGLRQVRVEQGHDVLVTFLASLISWPMLLFAHSCAT</sequence>
<dbReference type="AlphaFoldDB" id="A0AAD1M1S2"/>
<protein>
    <submittedName>
        <fullName evidence="2">Uncharacterized protein</fullName>
    </submittedName>
</protein>
<reference evidence="2 3" key="1">
    <citation type="submission" date="2019-12" db="EMBL/GenBank/DDBJ databases">
        <title>Complete genome sequence of Mycolicibacterium xenopi str. JCM15661T.</title>
        <authorList>
            <person name="Yoshida M."/>
            <person name="Fukano H."/>
            <person name="Asakura T."/>
            <person name="Hoshino Y."/>
        </authorList>
    </citation>
    <scope>NUCLEOTIDE SEQUENCE [LARGE SCALE GENOMIC DNA]</scope>
    <source>
        <strain evidence="2 3">JCM 15661T</strain>
    </source>
</reference>
<proteinExistence type="predicted"/>
<name>A0AAD1M1S2_MYCXE</name>
<evidence type="ECO:0000313" key="3">
    <source>
        <dbReference type="Proteomes" id="UP000464624"/>
    </source>
</evidence>
<evidence type="ECO:0000313" key="2">
    <source>
        <dbReference type="EMBL" id="BBU23408.1"/>
    </source>
</evidence>
<keyword evidence="1" id="KW-0472">Membrane</keyword>